<dbReference type="FunFam" id="3.80.10.10:FF:001164">
    <property type="entry name" value="GH01279p"/>
    <property type="match status" value="1"/>
</dbReference>
<dbReference type="PANTHER" id="PTHR24366">
    <property type="entry name" value="IG(IMMUNOGLOBULIN) AND LRR(LEUCINE RICH REPEAT) DOMAINS"/>
    <property type="match status" value="1"/>
</dbReference>
<evidence type="ECO:0000256" key="9">
    <source>
        <dbReference type="ARBA" id="ARBA00023170"/>
    </source>
</evidence>
<evidence type="ECO:0000256" key="8">
    <source>
        <dbReference type="ARBA" id="ARBA00023136"/>
    </source>
</evidence>
<feature type="transmembrane region" description="Helical" evidence="10">
    <location>
        <begin position="770"/>
        <end position="792"/>
    </location>
</feature>
<dbReference type="SMART" id="SM00365">
    <property type="entry name" value="LRR_SD22"/>
    <property type="match status" value="8"/>
</dbReference>
<dbReference type="SUPFAM" id="SSF52058">
    <property type="entry name" value="L domain-like"/>
    <property type="match status" value="2"/>
</dbReference>
<dbReference type="GO" id="GO:0071944">
    <property type="term" value="C:cell periphery"/>
    <property type="evidence" value="ECO:0007669"/>
    <property type="project" value="UniProtKB-ARBA"/>
</dbReference>
<proteinExistence type="inferred from homology"/>
<keyword evidence="4 10" id="KW-0812">Transmembrane</keyword>
<keyword evidence="9" id="KW-0675">Receptor</keyword>
<evidence type="ECO:0000256" key="2">
    <source>
        <dbReference type="ARBA" id="ARBA00009634"/>
    </source>
</evidence>
<dbReference type="Gene3D" id="3.80.10.10">
    <property type="entry name" value="Ribonuclease Inhibitor"/>
    <property type="match status" value="5"/>
</dbReference>
<evidence type="ECO:0000256" key="1">
    <source>
        <dbReference type="ARBA" id="ARBA00004479"/>
    </source>
</evidence>
<dbReference type="PRINTS" id="PR01537">
    <property type="entry name" value="INTRLKN1R1F"/>
</dbReference>
<dbReference type="SMART" id="SM00369">
    <property type="entry name" value="LRR_TYP"/>
    <property type="match status" value="10"/>
</dbReference>
<dbReference type="InterPro" id="IPR003591">
    <property type="entry name" value="Leu-rich_rpt_typical-subtyp"/>
</dbReference>
<dbReference type="InterPro" id="IPR035897">
    <property type="entry name" value="Toll_tir_struct_dom_sf"/>
</dbReference>
<evidence type="ECO:0000256" key="11">
    <source>
        <dbReference type="SAM" id="SignalP"/>
    </source>
</evidence>
<dbReference type="SMART" id="SM00255">
    <property type="entry name" value="TIR"/>
    <property type="match status" value="1"/>
</dbReference>
<gene>
    <name evidence="13" type="ORF">ABEB36_015575</name>
</gene>
<dbReference type="Pfam" id="PF01582">
    <property type="entry name" value="TIR"/>
    <property type="match status" value="1"/>
</dbReference>
<dbReference type="InterPro" id="IPR000157">
    <property type="entry name" value="TIR_dom"/>
</dbReference>
<dbReference type="PROSITE" id="PS51450">
    <property type="entry name" value="LRR"/>
    <property type="match status" value="4"/>
</dbReference>
<keyword evidence="5 11" id="KW-0732">Signal</keyword>
<dbReference type="Pfam" id="PF13306">
    <property type="entry name" value="LRR_5"/>
    <property type="match status" value="1"/>
</dbReference>
<keyword evidence="6" id="KW-0677">Repeat</keyword>
<evidence type="ECO:0000256" key="7">
    <source>
        <dbReference type="ARBA" id="ARBA00022989"/>
    </source>
</evidence>
<evidence type="ECO:0000256" key="3">
    <source>
        <dbReference type="ARBA" id="ARBA00022614"/>
    </source>
</evidence>
<evidence type="ECO:0000256" key="4">
    <source>
        <dbReference type="ARBA" id="ARBA00022692"/>
    </source>
</evidence>
<feature type="domain" description="TIR" evidence="12">
    <location>
        <begin position="822"/>
        <end position="957"/>
    </location>
</feature>
<dbReference type="Proteomes" id="UP001566132">
    <property type="component" value="Unassembled WGS sequence"/>
</dbReference>
<evidence type="ECO:0000256" key="6">
    <source>
        <dbReference type="ARBA" id="ARBA00022737"/>
    </source>
</evidence>
<feature type="chain" id="PRO_5044888787" description="TIR domain-containing protein" evidence="11">
    <location>
        <begin position="20"/>
        <end position="1027"/>
    </location>
</feature>
<dbReference type="InterPro" id="IPR001611">
    <property type="entry name" value="Leu-rich_rpt"/>
</dbReference>
<dbReference type="EMBL" id="JBDJPC010000019">
    <property type="protein sequence ID" value="KAL1487738.1"/>
    <property type="molecule type" value="Genomic_DNA"/>
</dbReference>
<dbReference type="InterPro" id="IPR000483">
    <property type="entry name" value="Cys-rich_flank_reg_C"/>
</dbReference>
<keyword evidence="3" id="KW-0433">Leucine-rich repeat</keyword>
<evidence type="ECO:0000313" key="14">
    <source>
        <dbReference type="Proteomes" id="UP001566132"/>
    </source>
</evidence>
<feature type="signal peptide" evidence="11">
    <location>
        <begin position="1"/>
        <end position="19"/>
    </location>
</feature>
<reference evidence="13 14" key="1">
    <citation type="submission" date="2024-05" db="EMBL/GenBank/DDBJ databases">
        <title>Genetic variation in Jamaican populations of the coffee berry borer (Hypothenemus hampei).</title>
        <authorList>
            <person name="Errbii M."/>
            <person name="Myrie A."/>
        </authorList>
    </citation>
    <scope>NUCLEOTIDE SEQUENCE [LARGE SCALE GENOMIC DNA]</scope>
    <source>
        <strain evidence="13">JA-Hopewell-2020-01-JO</strain>
        <tissue evidence="13">Whole body</tissue>
    </source>
</reference>
<dbReference type="PROSITE" id="PS50104">
    <property type="entry name" value="TIR"/>
    <property type="match status" value="1"/>
</dbReference>
<name>A0ABD1DZM2_HYPHA</name>
<keyword evidence="8 10" id="KW-0472">Membrane</keyword>
<accession>A0ABD1DZM2</accession>
<evidence type="ECO:0000256" key="10">
    <source>
        <dbReference type="SAM" id="Phobius"/>
    </source>
</evidence>
<dbReference type="GO" id="GO:0016020">
    <property type="term" value="C:membrane"/>
    <property type="evidence" value="ECO:0007669"/>
    <property type="project" value="UniProtKB-SubCell"/>
</dbReference>
<dbReference type="SUPFAM" id="SSF52200">
    <property type="entry name" value="Toll/Interleukin receptor TIR domain"/>
    <property type="match status" value="1"/>
</dbReference>
<dbReference type="InterPro" id="IPR026906">
    <property type="entry name" value="LRR_5"/>
</dbReference>
<dbReference type="FunFam" id="3.40.50.10140:FF:000026">
    <property type="entry name" value="Toll-like receptor 2"/>
    <property type="match status" value="1"/>
</dbReference>
<dbReference type="PANTHER" id="PTHR24366:SF96">
    <property type="entry name" value="LEUCINE RICH REPEAT CONTAINING 53"/>
    <property type="match status" value="1"/>
</dbReference>
<keyword evidence="14" id="KW-1185">Reference proteome</keyword>
<protein>
    <recommendedName>
        <fullName evidence="12">TIR domain-containing protein</fullName>
    </recommendedName>
</protein>
<evidence type="ECO:0000259" key="12">
    <source>
        <dbReference type="PROSITE" id="PS50104"/>
    </source>
</evidence>
<comment type="similarity">
    <text evidence="2">Belongs to the Toll-like receptor family.</text>
</comment>
<comment type="subcellular location">
    <subcellularLocation>
        <location evidence="1">Membrane</location>
        <topology evidence="1">Single-pass type I membrane protein</topology>
    </subcellularLocation>
</comment>
<dbReference type="Gene3D" id="3.40.50.10140">
    <property type="entry name" value="Toll/interleukin-1 receptor homology (TIR) domain"/>
    <property type="match status" value="1"/>
</dbReference>
<evidence type="ECO:0000313" key="13">
    <source>
        <dbReference type="EMBL" id="KAL1487738.1"/>
    </source>
</evidence>
<dbReference type="AlphaFoldDB" id="A0ABD1DZM2"/>
<dbReference type="SMART" id="SM00364">
    <property type="entry name" value="LRR_BAC"/>
    <property type="match status" value="5"/>
</dbReference>
<keyword evidence="7 10" id="KW-1133">Transmembrane helix</keyword>
<dbReference type="InterPro" id="IPR032675">
    <property type="entry name" value="LRR_dom_sf"/>
</dbReference>
<evidence type="ECO:0000256" key="5">
    <source>
        <dbReference type="ARBA" id="ARBA00022729"/>
    </source>
</evidence>
<dbReference type="SMART" id="SM00082">
    <property type="entry name" value="LRRCT"/>
    <property type="match status" value="2"/>
</dbReference>
<dbReference type="Pfam" id="PF13855">
    <property type="entry name" value="LRR_8"/>
    <property type="match status" value="1"/>
</dbReference>
<comment type="caution">
    <text evidence="13">The sequence shown here is derived from an EMBL/GenBank/DDBJ whole genome shotgun (WGS) entry which is preliminary data.</text>
</comment>
<sequence length="1027" mass="118897">MASISTIFWISTILILTKAGVTFGVNCTNVNKKQCTCFDSEDTEIQCPIRDSKVGIFIGSNDNIKIQCMDNSLLDLERIPNLKISDSKFLQLEYCNFNGNFTEVVNKFDIKNLNKLSFKGVNQHGVIYISKESFNGLDNLELLSLSYSTFLLEEDFLANTPNLAMITLKQNSLTQLANYFDYVPNLKNLELNNNEISHIPERVFSKLHSLSRLFLFDNNITSLSKDSFVGLENLKLLELSSNQISNITEDAFSNLPILVNLSLRGNRIRKIYLKLFVNNSLLENLRLASNPGVIIEDGAFNNLTHLKTIDLSLNNLTEVSEDIFKYCKNLVSINLDQNLLRLLPAGVFRNLRKLSELNLSRNKLTALSANLFDKLQDLKKLDLSFNQLIRIEENLFGKLINLQRLDLQRNEISYIYLRAFEQMSRTITYMDVSYNKWNNSYTFPEFSAFDPLVSIKELILNHNEFIDVPVMLAALNLEFLDLSYNKINSLEIHPYIQKQMYPLTIDLSNNLLENVHFILVEQNWMQNVNNTDETGKSTTIKLADNPIVCDCNMYDLARYNVRDIDLKNIVNLQLDGVFCTNESKRIVDVKPQDIQCKVLEGCPNTCGCNFEPFRKAMVVDCSFKELKAYPEFKFNTSEFAYNQTVLIMRGNNLTKEPYRINDSYDNITKLDLSQNLLSSVSWIPPRLVELNLSANLYRNLDGGFVRKLKNTTTLINLNLKDNPWECTCKSLDVQKYLIQFYYKINSSDIYCERQKRELIKLVDLCHVSPYLSVLLPVILFILLLFSILFALYHRYQTEVKIYLYAKQMCLWFVSEEELDKDKIYDVFVSYAHQDESFVTEYLLPELEKSENPFKVCIHIRDWFPGEFIADQVIRSVRDSKRTLVVLSNHFVESVWGKMEFRTAHSQAISEGRARVIVVVLGDLDESKLDDELKKYLTTNTYVKWGDKYFWRKLKYALPHSKEHFYVSNKKHTQVMLKIDDQFNLIKCNPPSPCNTSTPPIILGPPLLESQPNLKKIDAEDRLLEKYV</sequence>
<organism evidence="13 14">
    <name type="scientific">Hypothenemus hampei</name>
    <name type="common">Coffee berry borer</name>
    <dbReference type="NCBI Taxonomy" id="57062"/>
    <lineage>
        <taxon>Eukaryota</taxon>
        <taxon>Metazoa</taxon>
        <taxon>Ecdysozoa</taxon>
        <taxon>Arthropoda</taxon>
        <taxon>Hexapoda</taxon>
        <taxon>Insecta</taxon>
        <taxon>Pterygota</taxon>
        <taxon>Neoptera</taxon>
        <taxon>Endopterygota</taxon>
        <taxon>Coleoptera</taxon>
        <taxon>Polyphaga</taxon>
        <taxon>Cucujiformia</taxon>
        <taxon>Curculionidae</taxon>
        <taxon>Scolytinae</taxon>
        <taxon>Hypothenemus</taxon>
    </lineage>
</organism>